<dbReference type="STRING" id="57577.A0A2K3NR98"/>
<name>A0A2K3NR98_TRIPR</name>
<reference evidence="4 5" key="1">
    <citation type="journal article" date="2014" name="Am. J. Bot.">
        <title>Genome assembly and annotation for red clover (Trifolium pratense; Fabaceae).</title>
        <authorList>
            <person name="Istvanek J."/>
            <person name="Jaros M."/>
            <person name="Krenek A."/>
            <person name="Repkova J."/>
        </authorList>
    </citation>
    <scope>NUCLEOTIDE SEQUENCE [LARGE SCALE GENOMIC DNA]</scope>
    <source>
        <strain evidence="5">cv. Tatra</strain>
        <tissue evidence="4">Young leaves</tissue>
    </source>
</reference>
<evidence type="ECO:0000259" key="3">
    <source>
        <dbReference type="Pfam" id="PF00013"/>
    </source>
</evidence>
<proteinExistence type="predicted"/>
<dbReference type="InterPro" id="IPR004088">
    <property type="entry name" value="KH_dom_type_1"/>
</dbReference>
<dbReference type="EMBL" id="ASHM01000863">
    <property type="protein sequence ID" value="PNY05562.1"/>
    <property type="molecule type" value="Genomic_DNA"/>
</dbReference>
<dbReference type="Proteomes" id="UP000236291">
    <property type="component" value="Unassembled WGS sequence"/>
</dbReference>
<sequence>MGRGLYATKSTLLSKAESQKLASKGQLEEESDLQEAIRRSLESAKDGKHKRVSSLDKHSKELLDNHNDGKRSFGCNNLSKVGVTEGKKNKYINESEPLSNSTDNTNTAIFSVESSLKGAKEDLDMELKLPSVNSNGSLSVERSSNLSPRLNELPTVQLDEITGNFNAVKKVLLAVSNCLQDNVGNSGSFKSISGAPVEPYPQRGPHPPDHHHLRGYSSFSGSESAGPAHRMFVEEEVVYKMLCQQDKVGSLIGKGGSVVQALQNETGALYKLNS</sequence>
<dbReference type="Gene3D" id="3.30.1370.10">
    <property type="entry name" value="K Homology domain, type 1"/>
    <property type="match status" value="1"/>
</dbReference>
<feature type="domain" description="K Homology" evidence="3">
    <location>
        <begin position="239"/>
        <end position="268"/>
    </location>
</feature>
<organism evidence="4 5">
    <name type="scientific">Trifolium pratense</name>
    <name type="common">Red clover</name>
    <dbReference type="NCBI Taxonomy" id="57577"/>
    <lineage>
        <taxon>Eukaryota</taxon>
        <taxon>Viridiplantae</taxon>
        <taxon>Streptophyta</taxon>
        <taxon>Embryophyta</taxon>
        <taxon>Tracheophyta</taxon>
        <taxon>Spermatophyta</taxon>
        <taxon>Magnoliopsida</taxon>
        <taxon>eudicotyledons</taxon>
        <taxon>Gunneridae</taxon>
        <taxon>Pentapetalae</taxon>
        <taxon>rosids</taxon>
        <taxon>fabids</taxon>
        <taxon>Fabales</taxon>
        <taxon>Fabaceae</taxon>
        <taxon>Papilionoideae</taxon>
        <taxon>50 kb inversion clade</taxon>
        <taxon>NPAAA clade</taxon>
        <taxon>Hologalegina</taxon>
        <taxon>IRL clade</taxon>
        <taxon>Trifolieae</taxon>
        <taxon>Trifolium</taxon>
    </lineage>
</organism>
<dbReference type="AlphaFoldDB" id="A0A2K3NR98"/>
<protein>
    <submittedName>
        <fullName evidence="4">KH domain-containing protein at4g18375-like protein</fullName>
    </submittedName>
</protein>
<dbReference type="InterPro" id="IPR036612">
    <property type="entry name" value="KH_dom_type_1_sf"/>
</dbReference>
<evidence type="ECO:0000256" key="2">
    <source>
        <dbReference type="SAM" id="MobiDB-lite"/>
    </source>
</evidence>
<feature type="region of interest" description="Disordered" evidence="2">
    <location>
        <begin position="16"/>
        <end position="73"/>
    </location>
</feature>
<dbReference type="SUPFAM" id="SSF54791">
    <property type="entry name" value="Eukaryotic type KH-domain (KH-domain type I)"/>
    <property type="match status" value="1"/>
</dbReference>
<dbReference type="GO" id="GO:0003723">
    <property type="term" value="F:RNA binding"/>
    <property type="evidence" value="ECO:0007669"/>
    <property type="project" value="UniProtKB-UniRule"/>
</dbReference>
<feature type="region of interest" description="Disordered" evidence="2">
    <location>
        <begin position="199"/>
        <end position="222"/>
    </location>
</feature>
<feature type="compositionally biased region" description="Basic and acidic residues" evidence="2">
    <location>
        <begin position="35"/>
        <end position="46"/>
    </location>
</feature>
<dbReference type="Pfam" id="PF00013">
    <property type="entry name" value="KH_1"/>
    <property type="match status" value="1"/>
</dbReference>
<gene>
    <name evidence="4" type="ORF">L195_g002015</name>
</gene>
<accession>A0A2K3NR98</accession>
<feature type="compositionally biased region" description="Basic and acidic residues" evidence="2">
    <location>
        <begin position="53"/>
        <end position="71"/>
    </location>
</feature>
<evidence type="ECO:0000313" key="5">
    <source>
        <dbReference type="Proteomes" id="UP000236291"/>
    </source>
</evidence>
<comment type="caution">
    <text evidence="4">The sequence shown here is derived from an EMBL/GenBank/DDBJ whole genome shotgun (WGS) entry which is preliminary data.</text>
</comment>
<keyword evidence="1" id="KW-0694">RNA-binding</keyword>
<evidence type="ECO:0000256" key="1">
    <source>
        <dbReference type="PROSITE-ProRule" id="PRU00117"/>
    </source>
</evidence>
<reference evidence="4 5" key="2">
    <citation type="journal article" date="2017" name="Front. Plant Sci.">
        <title>Gene Classification and Mining of Molecular Markers Useful in Red Clover (Trifolium pratense) Breeding.</title>
        <authorList>
            <person name="Istvanek J."/>
            <person name="Dluhosova J."/>
            <person name="Dluhos P."/>
            <person name="Patkova L."/>
            <person name="Nedelnik J."/>
            <person name="Repkova J."/>
        </authorList>
    </citation>
    <scope>NUCLEOTIDE SEQUENCE [LARGE SCALE GENOMIC DNA]</scope>
    <source>
        <strain evidence="5">cv. Tatra</strain>
        <tissue evidence="4">Young leaves</tissue>
    </source>
</reference>
<evidence type="ECO:0000313" key="4">
    <source>
        <dbReference type="EMBL" id="PNY05562.1"/>
    </source>
</evidence>
<dbReference type="PROSITE" id="PS50084">
    <property type="entry name" value="KH_TYPE_1"/>
    <property type="match status" value="1"/>
</dbReference>